<feature type="transmembrane region" description="Helical" evidence="2">
    <location>
        <begin position="96"/>
        <end position="119"/>
    </location>
</feature>
<sequence length="221" mass="22470">MLGGMTWQLTCVFAAIGVLLGAVSRWVLAALPRGCRIRPGPLEVTSALLFAVVAARAGSSWPEWWLPVPVALTAFAVPLTAVDLERMRLPDALTMSATVAVGLAVGAAAVAAQSAWLIVSAAAGAVGFFLCHWCVHTLRPASLGAGDVKLSGGLGGVLGALGWASVLVGAALAAMTTAMLALAGRLSGRRAWRDGVPHGPGLLVGTWVMAVFPGERFGVGP</sequence>
<protein>
    <submittedName>
        <fullName evidence="4">Prepilin peptidase</fullName>
        <ecNumber evidence="4">3.4.23.43</ecNumber>
    </submittedName>
</protein>
<evidence type="ECO:0000313" key="5">
    <source>
        <dbReference type="Proteomes" id="UP000249324"/>
    </source>
</evidence>
<dbReference type="EC" id="3.4.23.43" evidence="4"/>
<dbReference type="PANTHER" id="PTHR30487">
    <property type="entry name" value="TYPE 4 PREPILIN-LIKE PROTEINS LEADER PEPTIDE-PROCESSING ENZYME"/>
    <property type="match status" value="1"/>
</dbReference>
<dbReference type="Pfam" id="PF01478">
    <property type="entry name" value="Peptidase_A24"/>
    <property type="match status" value="1"/>
</dbReference>
<keyword evidence="2" id="KW-1133">Transmembrane helix</keyword>
<feature type="transmembrane region" description="Helical" evidence="2">
    <location>
        <begin position="6"/>
        <end position="28"/>
    </location>
</feature>
<dbReference type="AlphaFoldDB" id="A0ABD6FET2"/>
<dbReference type="EMBL" id="QGUI02000106">
    <property type="protein sequence ID" value="MFO7192526.1"/>
    <property type="molecule type" value="Genomic_DNA"/>
</dbReference>
<dbReference type="Gene3D" id="1.20.120.1220">
    <property type="match status" value="1"/>
</dbReference>
<dbReference type="GO" id="GO:0004190">
    <property type="term" value="F:aspartic-type endopeptidase activity"/>
    <property type="evidence" value="ECO:0007669"/>
    <property type="project" value="UniProtKB-EC"/>
</dbReference>
<proteinExistence type="inferred from homology"/>
<keyword evidence="2" id="KW-0812">Transmembrane</keyword>
<keyword evidence="2" id="KW-0472">Membrane</keyword>
<evidence type="ECO:0000313" key="4">
    <source>
        <dbReference type="EMBL" id="MFO7192526.1"/>
    </source>
</evidence>
<organism evidence="4 5">
    <name type="scientific">Thermocrispum agreste</name>
    <dbReference type="NCBI Taxonomy" id="37925"/>
    <lineage>
        <taxon>Bacteria</taxon>
        <taxon>Bacillati</taxon>
        <taxon>Actinomycetota</taxon>
        <taxon>Actinomycetes</taxon>
        <taxon>Pseudonocardiales</taxon>
        <taxon>Pseudonocardiaceae</taxon>
        <taxon>Thermocrispum</taxon>
    </lineage>
</organism>
<dbReference type="PANTHER" id="PTHR30487:SF0">
    <property type="entry name" value="PREPILIN LEADER PEPTIDASE_N-METHYLTRANSFERASE-RELATED"/>
    <property type="match status" value="1"/>
</dbReference>
<dbReference type="InterPro" id="IPR050882">
    <property type="entry name" value="Prepilin_peptidase/N-MTase"/>
</dbReference>
<evidence type="ECO:0000256" key="1">
    <source>
        <dbReference type="ARBA" id="ARBA00005801"/>
    </source>
</evidence>
<accession>A0ABD6FET2</accession>
<feature type="domain" description="Prepilin type IV endopeptidase peptidase" evidence="3">
    <location>
        <begin position="71"/>
        <end position="176"/>
    </location>
</feature>
<dbReference type="Proteomes" id="UP000249324">
    <property type="component" value="Unassembled WGS sequence"/>
</dbReference>
<reference evidence="4 5" key="1">
    <citation type="journal article" date="2021" name="BMC Genomics">
        <title>Genome-resolved metagenome and metatranscriptome analyses of thermophilic composting reveal key bacterial players and their metabolic interactions.</title>
        <authorList>
            <person name="Braga L.P.P."/>
            <person name="Pereira R.V."/>
            <person name="Martins L.F."/>
            <person name="Moura L.M.S."/>
            <person name="Sanchez F.B."/>
            <person name="Patane J.S.L."/>
            <person name="da Silva A.M."/>
            <person name="Setubal J.C."/>
        </authorList>
    </citation>
    <scope>NUCLEOTIDE SEQUENCE [LARGE SCALE GENOMIC DNA]</scope>
    <source>
        <strain evidence="4">ZC4RG45</strain>
    </source>
</reference>
<gene>
    <name evidence="4" type="ORF">DIU77_009825</name>
</gene>
<comment type="caution">
    <text evidence="4">The sequence shown here is derived from an EMBL/GenBank/DDBJ whole genome shotgun (WGS) entry which is preliminary data.</text>
</comment>
<evidence type="ECO:0000259" key="3">
    <source>
        <dbReference type="Pfam" id="PF01478"/>
    </source>
</evidence>
<dbReference type="InterPro" id="IPR000045">
    <property type="entry name" value="Prepilin_IV_endopep_pep"/>
</dbReference>
<keyword evidence="4" id="KW-0378">Hydrolase</keyword>
<evidence type="ECO:0000256" key="2">
    <source>
        <dbReference type="SAM" id="Phobius"/>
    </source>
</evidence>
<feature type="transmembrane region" description="Helical" evidence="2">
    <location>
        <begin position="160"/>
        <end position="183"/>
    </location>
</feature>
<name>A0ABD6FET2_9PSEU</name>
<comment type="similarity">
    <text evidence="1">Belongs to the peptidase A24 family.</text>
</comment>